<name>X1F5D6_9ZZZZ</name>
<gene>
    <name evidence="1" type="ORF">S03H2_26264</name>
</gene>
<dbReference type="AlphaFoldDB" id="X1F5D6"/>
<dbReference type="EMBL" id="BARU01015158">
    <property type="protein sequence ID" value="GAH40856.1"/>
    <property type="molecule type" value="Genomic_DNA"/>
</dbReference>
<accession>X1F5D6</accession>
<organism evidence="1">
    <name type="scientific">marine sediment metagenome</name>
    <dbReference type="NCBI Taxonomy" id="412755"/>
    <lineage>
        <taxon>unclassified sequences</taxon>
        <taxon>metagenomes</taxon>
        <taxon>ecological metagenomes</taxon>
    </lineage>
</organism>
<sequence length="108" mass="11949">AAAEPYILMNHAEAGWGCVPRVLWPVGKDVTMAQYRPGETPRMHIYSGKVVGCPPVPATGGCRTNIEMTINEVDDVCDVKGMHQVIFYGNYAKQLRTFCQLYGIEVDT</sequence>
<reference evidence="1" key="1">
    <citation type="journal article" date="2014" name="Front. Microbiol.">
        <title>High frequency of phylogenetically diverse reductive dehalogenase-homologous genes in deep subseafloor sedimentary metagenomes.</title>
        <authorList>
            <person name="Kawai M."/>
            <person name="Futagami T."/>
            <person name="Toyoda A."/>
            <person name="Takaki Y."/>
            <person name="Nishi S."/>
            <person name="Hori S."/>
            <person name="Arai W."/>
            <person name="Tsubouchi T."/>
            <person name="Morono Y."/>
            <person name="Uchiyama I."/>
            <person name="Ito T."/>
            <person name="Fujiyama A."/>
            <person name="Inagaki F."/>
            <person name="Takami H."/>
        </authorList>
    </citation>
    <scope>NUCLEOTIDE SEQUENCE</scope>
    <source>
        <strain evidence="1">Expedition CK06-06</strain>
    </source>
</reference>
<comment type="caution">
    <text evidence="1">The sequence shown here is derived from an EMBL/GenBank/DDBJ whole genome shotgun (WGS) entry which is preliminary data.</text>
</comment>
<evidence type="ECO:0008006" key="2">
    <source>
        <dbReference type="Google" id="ProtNLM"/>
    </source>
</evidence>
<evidence type="ECO:0000313" key="1">
    <source>
        <dbReference type="EMBL" id="GAH40856.1"/>
    </source>
</evidence>
<proteinExistence type="predicted"/>
<feature type="non-terminal residue" evidence="1">
    <location>
        <position position="1"/>
    </location>
</feature>
<protein>
    <recommendedName>
        <fullName evidence="2">L-fucose isomerase C-terminal domain-containing protein</fullName>
    </recommendedName>
</protein>